<evidence type="ECO:0000313" key="2">
    <source>
        <dbReference type="Proteomes" id="UP000004221"/>
    </source>
</evidence>
<sequence>MLKLRGRPLSESTYHRAANVLHCIARPLCAGAARVGQGGALETYAIKPK</sequence>
<dbReference type="EMBL" id="CAGS01000686">
    <property type="protein sequence ID" value="CCF86086.1"/>
    <property type="molecule type" value="Genomic_DNA"/>
</dbReference>
<dbReference type="Proteomes" id="UP000004221">
    <property type="component" value="Unassembled WGS sequence"/>
</dbReference>
<reference evidence="1 2" key="1">
    <citation type="journal article" date="2012" name="ISME J.">
        <title>Nitrification expanded: discovery, physiology and genomics of a nitrite-oxidizing bacterium from the phylum Chloroflexi.</title>
        <authorList>
            <person name="Sorokin D.Y."/>
            <person name="Lucker S."/>
            <person name="Vejmelkova D."/>
            <person name="Kostrikina N.A."/>
            <person name="Kleerebezem R."/>
            <person name="Rijpstra W.I."/>
            <person name="Damste J.S."/>
            <person name="Le Paslier D."/>
            <person name="Muyzer G."/>
            <person name="Wagner M."/>
            <person name="van Loosdrecht M.C."/>
            <person name="Daims H."/>
        </authorList>
    </citation>
    <scope>NUCLEOTIDE SEQUENCE [LARGE SCALE GENOMIC DNA]</scope>
    <source>
        <strain evidence="2">none</strain>
    </source>
</reference>
<dbReference type="AlphaFoldDB" id="I4EN23"/>
<proteinExistence type="predicted"/>
<comment type="caution">
    <text evidence="1">The sequence shown here is derived from an EMBL/GenBank/DDBJ whole genome shotgun (WGS) entry which is preliminary data.</text>
</comment>
<protein>
    <submittedName>
        <fullName evidence="1">Uncharacterized protein</fullName>
    </submittedName>
</protein>
<organism evidence="1 2">
    <name type="scientific">Nitrolancea hollandica Lb</name>
    <dbReference type="NCBI Taxonomy" id="1129897"/>
    <lineage>
        <taxon>Bacteria</taxon>
        <taxon>Pseudomonadati</taxon>
        <taxon>Thermomicrobiota</taxon>
        <taxon>Thermomicrobia</taxon>
        <taxon>Sphaerobacterales</taxon>
        <taxon>Sphaerobacterineae</taxon>
        <taxon>Sphaerobacteraceae</taxon>
        <taxon>Nitrolancea</taxon>
    </lineage>
</organism>
<accession>I4EN23</accession>
<gene>
    <name evidence="1" type="ORF">NITHO_7160002</name>
</gene>
<keyword evidence="2" id="KW-1185">Reference proteome</keyword>
<name>I4EN23_9BACT</name>
<evidence type="ECO:0000313" key="1">
    <source>
        <dbReference type="EMBL" id="CCF86086.1"/>
    </source>
</evidence>